<evidence type="ECO:0000256" key="1">
    <source>
        <dbReference type="SAM" id="MobiDB-lite"/>
    </source>
</evidence>
<reference evidence="2" key="1">
    <citation type="submission" date="2022-11" db="EMBL/GenBank/DDBJ databases">
        <title>Chromosomal genome sequence assembly and mating type (MAT) locus characterization of the leprose asexual lichenized fungus Lepraria neglecta (Nyl.) Erichsen.</title>
        <authorList>
            <person name="Allen J.L."/>
            <person name="Pfeffer B."/>
        </authorList>
    </citation>
    <scope>NUCLEOTIDE SEQUENCE</scope>
    <source>
        <strain evidence="2">Allen 5258</strain>
    </source>
</reference>
<keyword evidence="3" id="KW-1185">Reference proteome</keyword>
<comment type="caution">
    <text evidence="2">The sequence shown here is derived from an EMBL/GenBank/DDBJ whole genome shotgun (WGS) entry which is preliminary data.</text>
</comment>
<evidence type="ECO:0000313" key="2">
    <source>
        <dbReference type="EMBL" id="KAK3167198.1"/>
    </source>
</evidence>
<gene>
    <name evidence="2" type="ORF">OEA41_010324</name>
</gene>
<name>A0AAD9Z0K3_9LECA</name>
<feature type="region of interest" description="Disordered" evidence="1">
    <location>
        <begin position="19"/>
        <end position="40"/>
    </location>
</feature>
<proteinExistence type="predicted"/>
<sequence length="179" mass="19480">MIVSAHTLANRAREISKITKQLSGDVSKPPDSMGEESTSPTKPVAWAGLYSGKIDIVNRGDYEVSDSIVAIQLLALATVTLQSLARRVEIVEILSNPPKADLATGTLAMKLLARGMVTPLVLARRVETVEIGQAKLGVDRMIYTARSKYYGTWYGILQRAQCKEAHQLAKMLILVDLTG</sequence>
<protein>
    <submittedName>
        <fullName evidence="2">Uncharacterized protein</fullName>
    </submittedName>
</protein>
<evidence type="ECO:0000313" key="3">
    <source>
        <dbReference type="Proteomes" id="UP001276659"/>
    </source>
</evidence>
<organism evidence="2 3">
    <name type="scientific">Lepraria neglecta</name>
    <dbReference type="NCBI Taxonomy" id="209136"/>
    <lineage>
        <taxon>Eukaryota</taxon>
        <taxon>Fungi</taxon>
        <taxon>Dikarya</taxon>
        <taxon>Ascomycota</taxon>
        <taxon>Pezizomycotina</taxon>
        <taxon>Lecanoromycetes</taxon>
        <taxon>OSLEUM clade</taxon>
        <taxon>Lecanoromycetidae</taxon>
        <taxon>Lecanorales</taxon>
        <taxon>Lecanorineae</taxon>
        <taxon>Stereocaulaceae</taxon>
        <taxon>Lepraria</taxon>
    </lineage>
</organism>
<dbReference type="AlphaFoldDB" id="A0AAD9Z0K3"/>
<dbReference type="EMBL" id="JASNWA010000011">
    <property type="protein sequence ID" value="KAK3167198.1"/>
    <property type="molecule type" value="Genomic_DNA"/>
</dbReference>
<accession>A0AAD9Z0K3</accession>
<dbReference type="Proteomes" id="UP001276659">
    <property type="component" value="Unassembled WGS sequence"/>
</dbReference>